<keyword evidence="4" id="KW-1185">Reference proteome</keyword>
<comment type="caution">
    <text evidence="3">The sequence shown here is derived from an EMBL/GenBank/DDBJ whole genome shotgun (WGS) entry which is preliminary data.</text>
</comment>
<evidence type="ECO:0000256" key="2">
    <source>
        <dbReference type="SAM" id="Phobius"/>
    </source>
</evidence>
<feature type="region of interest" description="Disordered" evidence="1">
    <location>
        <begin position="1"/>
        <end position="39"/>
    </location>
</feature>
<evidence type="ECO:0000313" key="4">
    <source>
        <dbReference type="Proteomes" id="UP000235547"/>
    </source>
</evidence>
<name>A0A2N7UMP7_9GAMM</name>
<dbReference type="AlphaFoldDB" id="A0A2N7UMP7"/>
<feature type="compositionally biased region" description="Basic and acidic residues" evidence="1">
    <location>
        <begin position="1"/>
        <end position="30"/>
    </location>
</feature>
<dbReference type="RefSeq" id="WP_102587210.1">
    <property type="nucleotide sequence ID" value="NZ_BNAE01000003.1"/>
</dbReference>
<proteinExistence type="predicted"/>
<evidence type="ECO:0000313" key="3">
    <source>
        <dbReference type="EMBL" id="PMR81725.1"/>
    </source>
</evidence>
<keyword evidence="2" id="KW-1133">Transmembrane helix</keyword>
<feature type="transmembrane region" description="Helical" evidence="2">
    <location>
        <begin position="46"/>
        <end position="65"/>
    </location>
</feature>
<keyword evidence="2" id="KW-0812">Transmembrane</keyword>
<gene>
    <name evidence="3" type="ORF">C1H70_04870</name>
</gene>
<sequence>MDTRESKTPEEELEHLREVKEPEDFAHPEPDADQPEAKSPAGGLPLILPIIIVAVCLLVVAMLLFGDGIM</sequence>
<evidence type="ECO:0000256" key="1">
    <source>
        <dbReference type="SAM" id="MobiDB-lite"/>
    </source>
</evidence>
<dbReference type="Proteomes" id="UP000235547">
    <property type="component" value="Unassembled WGS sequence"/>
</dbReference>
<dbReference type="EMBL" id="PNRG01000008">
    <property type="protein sequence ID" value="PMR81725.1"/>
    <property type="molecule type" value="Genomic_DNA"/>
</dbReference>
<protein>
    <submittedName>
        <fullName evidence="3">Uncharacterized protein</fullName>
    </submittedName>
</protein>
<reference evidence="3 4" key="1">
    <citation type="submission" date="2018-01" db="EMBL/GenBank/DDBJ databases">
        <title>Halomonas endophytica sp. nov., isolated from storage liquid in the stems of Populus euphratica.</title>
        <authorList>
            <person name="Chen C."/>
        </authorList>
    </citation>
    <scope>NUCLEOTIDE SEQUENCE [LARGE SCALE GENOMIC DNA]</scope>
    <source>
        <strain evidence="3 4">BZ-SZ-XJ27</strain>
    </source>
</reference>
<keyword evidence="2" id="KW-0472">Membrane</keyword>
<accession>A0A2N7UMP7</accession>
<organism evidence="3 4">
    <name type="scientific">Halomonas urumqiensis</name>
    <dbReference type="NCBI Taxonomy" id="1684789"/>
    <lineage>
        <taxon>Bacteria</taxon>
        <taxon>Pseudomonadati</taxon>
        <taxon>Pseudomonadota</taxon>
        <taxon>Gammaproteobacteria</taxon>
        <taxon>Oceanospirillales</taxon>
        <taxon>Halomonadaceae</taxon>
        <taxon>Halomonas</taxon>
    </lineage>
</organism>